<dbReference type="Proteomes" id="UP000052023">
    <property type="component" value="Unassembled WGS sequence"/>
</dbReference>
<reference evidence="2 3" key="1">
    <citation type="submission" date="2014-03" db="EMBL/GenBank/DDBJ databases">
        <title>Bradyrhizobium valentinum sp. nov., isolated from effective nodules of Lupinus mariae-josephae, a lupine endemic of basic-lime soils in Eastern Spain.</title>
        <authorList>
            <person name="Duran D."/>
            <person name="Rey L."/>
            <person name="Navarro A."/>
            <person name="Busquets A."/>
            <person name="Imperial J."/>
            <person name="Ruiz-Argueso T."/>
        </authorList>
    </citation>
    <scope>NUCLEOTIDE SEQUENCE [LARGE SCALE GENOMIC DNA]</scope>
    <source>
        <strain evidence="2 3">Ro19</strain>
    </source>
</reference>
<feature type="region of interest" description="Disordered" evidence="1">
    <location>
        <begin position="182"/>
        <end position="201"/>
    </location>
</feature>
<name>A0A0R3NHU2_9BRAD</name>
<dbReference type="AlphaFoldDB" id="A0A0R3NHU2"/>
<evidence type="ECO:0000313" key="3">
    <source>
        <dbReference type="Proteomes" id="UP000052023"/>
    </source>
</evidence>
<organism evidence="2 3">
    <name type="scientific">Bradyrhizobium retamae</name>
    <dbReference type="NCBI Taxonomy" id="1300035"/>
    <lineage>
        <taxon>Bacteria</taxon>
        <taxon>Pseudomonadati</taxon>
        <taxon>Pseudomonadota</taxon>
        <taxon>Alphaproteobacteria</taxon>
        <taxon>Hyphomicrobiales</taxon>
        <taxon>Nitrobacteraceae</taxon>
        <taxon>Bradyrhizobium</taxon>
    </lineage>
</organism>
<keyword evidence="3" id="KW-1185">Reference proteome</keyword>
<evidence type="ECO:0000313" key="2">
    <source>
        <dbReference type="EMBL" id="KRR29757.1"/>
    </source>
</evidence>
<protein>
    <submittedName>
        <fullName evidence="2">Uncharacterized protein</fullName>
    </submittedName>
</protein>
<accession>A0A0R3NHU2</accession>
<sequence length="201" mass="22778">MLFALPILLWAFSFTERFGLEKCSIGSISDAEYQNMLSRAGEQRWTVWPGLSNGVFWPSDRGFRGPTASFNSNLNDQVLSHIREVAGADPSVNRQLASAHAVLRSMGAEYVQTREVPDMRRDRAGSRVYFTYYLPQVRFAPACVLCLIWSYTTIDVIFSHDLATDRYELQAVNVLFAGLKGSPDKERARNVPWGSCPEFRR</sequence>
<comment type="caution">
    <text evidence="2">The sequence shown here is derived from an EMBL/GenBank/DDBJ whole genome shotgun (WGS) entry which is preliminary data.</text>
</comment>
<dbReference type="EMBL" id="LLYA01000013">
    <property type="protein sequence ID" value="KRR29757.1"/>
    <property type="molecule type" value="Genomic_DNA"/>
</dbReference>
<gene>
    <name evidence="2" type="ORF">CQ13_15530</name>
</gene>
<proteinExistence type="predicted"/>
<evidence type="ECO:0000256" key="1">
    <source>
        <dbReference type="SAM" id="MobiDB-lite"/>
    </source>
</evidence>